<organism evidence="19 20">
    <name type="scientific">Streptomyces alkaliterrae</name>
    <dbReference type="NCBI Taxonomy" id="2213162"/>
    <lineage>
        <taxon>Bacteria</taxon>
        <taxon>Bacillati</taxon>
        <taxon>Actinomycetota</taxon>
        <taxon>Actinomycetes</taxon>
        <taxon>Kitasatosporales</taxon>
        <taxon>Streptomycetaceae</taxon>
        <taxon>Streptomyces</taxon>
    </lineage>
</organism>
<keyword evidence="20" id="KW-1185">Reference proteome</keyword>
<dbReference type="Proteomes" id="UP000320857">
    <property type="component" value="Unassembled WGS sequence"/>
</dbReference>
<evidence type="ECO:0000256" key="11">
    <source>
        <dbReference type="ARBA" id="ARBA00023316"/>
    </source>
</evidence>
<comment type="caution">
    <text evidence="19">The sequence shown here is derived from an EMBL/GenBank/DDBJ whole genome shotgun (WGS) entry which is preliminary data.</text>
</comment>
<dbReference type="EMBL" id="VJYK02000060">
    <property type="protein sequence ID" value="MQS01851.1"/>
    <property type="molecule type" value="Genomic_DNA"/>
</dbReference>
<evidence type="ECO:0000259" key="16">
    <source>
        <dbReference type="PROSITE" id="PS52029"/>
    </source>
</evidence>
<keyword evidence="3" id="KW-0808">Transferase</keyword>
<dbReference type="CDD" id="cd16913">
    <property type="entry name" value="YkuD_like"/>
    <property type="match status" value="1"/>
</dbReference>
<dbReference type="GO" id="GO:0018104">
    <property type="term" value="P:peptidoglycan-protein cross-linking"/>
    <property type="evidence" value="ECO:0007669"/>
    <property type="project" value="TreeGrafter"/>
</dbReference>
<keyword evidence="2" id="KW-1003">Cell membrane</keyword>
<feature type="signal peptide" evidence="15">
    <location>
        <begin position="1"/>
        <end position="26"/>
    </location>
</feature>
<keyword evidence="9" id="KW-0449">Lipoprotein</keyword>
<evidence type="ECO:0000256" key="15">
    <source>
        <dbReference type="SAM" id="SignalP"/>
    </source>
</evidence>
<dbReference type="Gene3D" id="2.40.440.10">
    <property type="entry name" value="L,D-transpeptidase catalytic domain-like"/>
    <property type="match status" value="1"/>
</dbReference>
<sequence>MRNGTNGTRRAALGCALLVPVMSLTACGGGSSHPLAADPYDAAGHVGVSAGGAPADSRPVDPEKAVEITAEGDNGQLTDVTVTDQRGRYLAGELAADGSRWRSTGPLAAGATYTVRVSTENRSGRPGRGTLTFDTATAAKARKLRVEFGPESGTYGVGQPVTAELSRAVKRPEERRLVEAALHVRSTPKVRGAWHWVDDKKLHYRPKDYWPTGAAITVESTLAGIKVRDGLYGARSQKLRLRTGDRVEAVADASSLQMTVSRNGEVVRTMPITTGKAGFRTRNGTKVVLGRESFVRMRSTSIGIGEGSPDFYDLPVYWATRLTWSGEYVHGAPWSSGSHGWANVSHGCTGMSTENARWFYNAVRPGDLVTHTNTEGTDMAPFGNGFGDWNLSWEKWLEGSALHAPAKNGGEHPEATRARLRPTL</sequence>
<protein>
    <submittedName>
        <fullName evidence="19">L,D-transpeptidase family protein</fullName>
    </submittedName>
</protein>
<dbReference type="SUPFAM" id="SSF141523">
    <property type="entry name" value="L,D-transpeptidase catalytic domain-like"/>
    <property type="match status" value="1"/>
</dbReference>
<feature type="region of interest" description="Disordered" evidence="14">
    <location>
        <begin position="403"/>
        <end position="424"/>
    </location>
</feature>
<feature type="active site" description="Nucleophile" evidence="13">
    <location>
        <position position="348"/>
    </location>
</feature>
<dbReference type="PANTHER" id="PTHR30582">
    <property type="entry name" value="L,D-TRANSPEPTIDASE"/>
    <property type="match status" value="1"/>
</dbReference>
<keyword evidence="10" id="KW-0012">Acyltransferase</keyword>
<feature type="domain" description="L,D-TPase catalytic" evidence="16">
    <location>
        <begin position="247"/>
        <end position="372"/>
    </location>
</feature>
<dbReference type="Pfam" id="PF03734">
    <property type="entry name" value="YkuD"/>
    <property type="match status" value="1"/>
</dbReference>
<dbReference type="Gene3D" id="2.60.40.3780">
    <property type="match status" value="1"/>
</dbReference>
<evidence type="ECO:0000313" key="19">
    <source>
        <dbReference type="EMBL" id="MQS01851.1"/>
    </source>
</evidence>
<dbReference type="OrthoDB" id="5242354at2"/>
<dbReference type="GO" id="GO:0008360">
    <property type="term" value="P:regulation of cell shape"/>
    <property type="evidence" value="ECO:0007669"/>
    <property type="project" value="UniProtKB-UniRule"/>
</dbReference>
<dbReference type="GO" id="GO:0071555">
    <property type="term" value="P:cell wall organization"/>
    <property type="evidence" value="ECO:0007669"/>
    <property type="project" value="UniProtKB-UniRule"/>
</dbReference>
<feature type="chain" id="PRO_5038243419" evidence="15">
    <location>
        <begin position="27"/>
        <end position="424"/>
    </location>
</feature>
<dbReference type="InterPro" id="IPR005490">
    <property type="entry name" value="LD_TPept_cat_dom"/>
</dbReference>
<dbReference type="AlphaFoldDB" id="A0A5P0YNK6"/>
<keyword evidence="7" id="KW-0472">Membrane</keyword>
<dbReference type="Gene3D" id="2.60.40.3710">
    <property type="match status" value="1"/>
</dbReference>
<keyword evidence="8" id="KW-0564">Palmitate</keyword>
<evidence type="ECO:0000256" key="2">
    <source>
        <dbReference type="ARBA" id="ARBA00022475"/>
    </source>
</evidence>
<dbReference type="FunFam" id="2.40.440.10:FF:000005">
    <property type="entry name" value="L,D-transpeptidase 2"/>
    <property type="match status" value="1"/>
</dbReference>
<evidence type="ECO:0000313" key="20">
    <source>
        <dbReference type="Proteomes" id="UP000320857"/>
    </source>
</evidence>
<evidence type="ECO:0000256" key="4">
    <source>
        <dbReference type="ARBA" id="ARBA00022729"/>
    </source>
</evidence>
<reference evidence="19 20" key="1">
    <citation type="submission" date="2019-10" db="EMBL/GenBank/DDBJ databases">
        <title>Streptomyces sp. nov., a novel actinobacterium isolated from alkaline environment.</title>
        <authorList>
            <person name="Golinska P."/>
        </authorList>
    </citation>
    <scope>NUCLEOTIDE SEQUENCE [LARGE SCALE GENOMIC DNA]</scope>
    <source>
        <strain evidence="19 20">OF1</strain>
    </source>
</reference>
<evidence type="ECO:0000313" key="17">
    <source>
        <dbReference type="EMBL" id="MBB1253702.1"/>
    </source>
</evidence>
<evidence type="ECO:0000256" key="1">
    <source>
        <dbReference type="ARBA" id="ARBA00004752"/>
    </source>
</evidence>
<reference evidence="21 22" key="2">
    <citation type="submission" date="2020-05" db="EMBL/GenBank/DDBJ databases">
        <title>Classification of alakaliphilic streptomycetes isolated from an alkaline soil next to Lonar Crater, India and a proposal for the recognition of Streptomyces alkaliterrae sp. nov.</title>
        <authorList>
            <person name="Golinska P."/>
        </authorList>
    </citation>
    <scope>NUCLEOTIDE SEQUENCE [LARGE SCALE GENOMIC DNA]</scope>
    <source>
        <strain evidence="22">OF3</strain>
        <strain evidence="21">OF8</strain>
    </source>
</reference>
<evidence type="ECO:0000256" key="5">
    <source>
        <dbReference type="ARBA" id="ARBA00022960"/>
    </source>
</evidence>
<evidence type="ECO:0000256" key="8">
    <source>
        <dbReference type="ARBA" id="ARBA00023139"/>
    </source>
</evidence>
<evidence type="ECO:0000256" key="6">
    <source>
        <dbReference type="ARBA" id="ARBA00022984"/>
    </source>
</evidence>
<dbReference type="GO" id="GO:0016746">
    <property type="term" value="F:acyltransferase activity"/>
    <property type="evidence" value="ECO:0007669"/>
    <property type="project" value="UniProtKB-KW"/>
</dbReference>
<dbReference type="PROSITE" id="PS51257">
    <property type="entry name" value="PROKAR_LIPOPROTEIN"/>
    <property type="match status" value="1"/>
</dbReference>
<keyword evidence="11 13" id="KW-0961">Cell wall biogenesis/degradation</keyword>
<dbReference type="Proteomes" id="UP000517765">
    <property type="component" value="Unassembled WGS sequence"/>
</dbReference>
<keyword evidence="6 13" id="KW-0573">Peptidoglycan synthesis</keyword>
<evidence type="ECO:0000256" key="14">
    <source>
        <dbReference type="SAM" id="MobiDB-lite"/>
    </source>
</evidence>
<reference evidence="17" key="3">
    <citation type="journal article" name="Syst. Appl. Microbiol.">
        <title>Streptomyces alkaliterrae sp. nov., isolated from an alkaline soil, and emended descriptions of Streptomyces alkaliphilus, Streptomyces calidiresistens and Streptomyces durbertensis.</title>
        <authorList>
            <person name="Swiecimska M."/>
            <person name="Golinska P."/>
            <person name="Nouioui I."/>
            <person name="Wypij M."/>
            <person name="Rai M."/>
            <person name="Sangal V."/>
            <person name="Goodfellow M."/>
        </authorList>
    </citation>
    <scope>NUCLEOTIDE SEQUENCE</scope>
    <source>
        <strain evidence="17">OF3</strain>
        <strain evidence="18">OF8</strain>
    </source>
</reference>
<dbReference type="Proteomes" id="UP000525686">
    <property type="component" value="Unassembled WGS sequence"/>
</dbReference>
<evidence type="ECO:0000313" key="18">
    <source>
        <dbReference type="EMBL" id="MBB1260271.1"/>
    </source>
</evidence>
<dbReference type="InterPro" id="IPR050979">
    <property type="entry name" value="LD-transpeptidase"/>
</dbReference>
<dbReference type="EMBL" id="JABJWZ010000065">
    <property type="protein sequence ID" value="MBB1253702.1"/>
    <property type="molecule type" value="Genomic_DNA"/>
</dbReference>
<dbReference type="InterPro" id="IPR041280">
    <property type="entry name" value="Big_10"/>
</dbReference>
<evidence type="ECO:0000256" key="13">
    <source>
        <dbReference type="PROSITE-ProRule" id="PRU01373"/>
    </source>
</evidence>
<evidence type="ECO:0000256" key="3">
    <source>
        <dbReference type="ARBA" id="ARBA00022679"/>
    </source>
</evidence>
<evidence type="ECO:0000256" key="12">
    <source>
        <dbReference type="ARBA" id="ARBA00060592"/>
    </source>
</evidence>
<dbReference type="Pfam" id="PF17964">
    <property type="entry name" value="Big_10"/>
    <property type="match status" value="1"/>
</dbReference>
<dbReference type="UniPathway" id="UPA00219"/>
<evidence type="ECO:0000256" key="10">
    <source>
        <dbReference type="ARBA" id="ARBA00023315"/>
    </source>
</evidence>
<dbReference type="GO" id="GO:0005576">
    <property type="term" value="C:extracellular region"/>
    <property type="evidence" value="ECO:0007669"/>
    <property type="project" value="TreeGrafter"/>
</dbReference>
<dbReference type="PROSITE" id="PS52029">
    <property type="entry name" value="LD_TPASE"/>
    <property type="match status" value="1"/>
</dbReference>
<feature type="active site" description="Proton donor/acceptor" evidence="13">
    <location>
        <position position="330"/>
    </location>
</feature>
<keyword evidence="5 13" id="KW-0133">Cell shape</keyword>
<evidence type="ECO:0000256" key="7">
    <source>
        <dbReference type="ARBA" id="ARBA00023136"/>
    </source>
</evidence>
<comment type="pathway">
    <text evidence="12">Glycan biosynthesis.</text>
</comment>
<evidence type="ECO:0000313" key="22">
    <source>
        <dbReference type="Proteomes" id="UP000525686"/>
    </source>
</evidence>
<keyword evidence="4 15" id="KW-0732">Signal</keyword>
<dbReference type="PANTHER" id="PTHR30582:SF2">
    <property type="entry name" value="L,D-TRANSPEPTIDASE YCIB-RELATED"/>
    <property type="match status" value="1"/>
</dbReference>
<dbReference type="GO" id="GO:0071972">
    <property type="term" value="F:peptidoglycan L,D-transpeptidase activity"/>
    <property type="evidence" value="ECO:0007669"/>
    <property type="project" value="TreeGrafter"/>
</dbReference>
<name>A0A5P0YNK6_9ACTN</name>
<evidence type="ECO:0000256" key="9">
    <source>
        <dbReference type="ARBA" id="ARBA00023288"/>
    </source>
</evidence>
<evidence type="ECO:0000313" key="21">
    <source>
        <dbReference type="Proteomes" id="UP000517765"/>
    </source>
</evidence>
<gene>
    <name evidence="19" type="ORF">FNX44_008195</name>
    <name evidence="17" type="ORF">H3146_10025</name>
    <name evidence="18" type="ORF">H3147_15725</name>
</gene>
<proteinExistence type="predicted"/>
<dbReference type="RefSeq" id="WP_143647319.1">
    <property type="nucleotide sequence ID" value="NZ_JABJWZ010000065.1"/>
</dbReference>
<accession>A0A5P0YNK6</accession>
<comment type="pathway">
    <text evidence="1 13">Cell wall biogenesis; peptidoglycan biosynthesis.</text>
</comment>
<dbReference type="InterPro" id="IPR038063">
    <property type="entry name" value="Transpep_catalytic_dom"/>
</dbReference>
<dbReference type="EMBL" id="JABJXA010000088">
    <property type="protein sequence ID" value="MBB1260271.1"/>
    <property type="molecule type" value="Genomic_DNA"/>
</dbReference>